<dbReference type="RefSeq" id="XP_022313944.1">
    <property type="nucleotide sequence ID" value="XM_022458236.1"/>
</dbReference>
<gene>
    <name evidence="2" type="primary">LOC111118668</name>
</gene>
<dbReference type="KEGG" id="cvn:111118668"/>
<sequence length="211" mass="23818">MCDQKCIQVCTDYTCDRERGECMKGSAINFINFTRVNQSSQVNNKTAQNAFDGDVFTFSQTDVGVNETWWGTFEFPTQIEWIFIVVGKGNYSIFVGDGITYQQSALCVNVQTPSGYDYLYSNTSCINSVKGDTMTVKRNGNGSLVLNEIHPVGCSNCRDGCINGFCNECNREYYGQMCDQKCIQVCTDYTCDRERGECMKGLIIIWHFCNI</sequence>
<dbReference type="Proteomes" id="UP000694844">
    <property type="component" value="Chromosome 2"/>
</dbReference>
<dbReference type="Gene3D" id="2.60.120.260">
    <property type="entry name" value="Galactose-binding domain-like"/>
    <property type="match status" value="1"/>
</dbReference>
<proteinExistence type="predicted"/>
<accession>A0A8B8CFH6</accession>
<dbReference type="GeneID" id="111118668"/>
<dbReference type="AlphaFoldDB" id="A0A8B8CFH6"/>
<organism evidence="1 2">
    <name type="scientific">Crassostrea virginica</name>
    <name type="common">Eastern oyster</name>
    <dbReference type="NCBI Taxonomy" id="6565"/>
    <lineage>
        <taxon>Eukaryota</taxon>
        <taxon>Metazoa</taxon>
        <taxon>Spiralia</taxon>
        <taxon>Lophotrochozoa</taxon>
        <taxon>Mollusca</taxon>
        <taxon>Bivalvia</taxon>
        <taxon>Autobranchia</taxon>
        <taxon>Pteriomorphia</taxon>
        <taxon>Ostreida</taxon>
        <taxon>Ostreoidea</taxon>
        <taxon>Ostreidae</taxon>
        <taxon>Crassostrea</taxon>
    </lineage>
</organism>
<protein>
    <submittedName>
        <fullName evidence="2">Uncharacterized protein LOC111118668</fullName>
    </submittedName>
</protein>
<evidence type="ECO:0000313" key="2">
    <source>
        <dbReference type="RefSeq" id="XP_022313944.1"/>
    </source>
</evidence>
<evidence type="ECO:0000313" key="1">
    <source>
        <dbReference type="Proteomes" id="UP000694844"/>
    </source>
</evidence>
<reference evidence="2" key="1">
    <citation type="submission" date="2025-08" db="UniProtKB">
        <authorList>
            <consortium name="RefSeq"/>
        </authorList>
    </citation>
    <scope>IDENTIFICATION</scope>
    <source>
        <tissue evidence="2">Whole sample</tissue>
    </source>
</reference>
<keyword evidence="1" id="KW-1185">Reference proteome</keyword>
<name>A0A8B8CFH6_CRAVI</name>